<feature type="domain" description="ABC transporter" evidence="4">
    <location>
        <begin position="2"/>
        <end position="230"/>
    </location>
</feature>
<evidence type="ECO:0000313" key="6">
    <source>
        <dbReference type="Proteomes" id="UP000248544"/>
    </source>
</evidence>
<evidence type="ECO:0000256" key="2">
    <source>
        <dbReference type="ARBA" id="ARBA00022741"/>
    </source>
</evidence>
<dbReference type="Gene3D" id="3.40.50.300">
    <property type="entry name" value="P-loop containing nucleotide triphosphate hydrolases"/>
    <property type="match status" value="1"/>
</dbReference>
<protein>
    <submittedName>
        <fullName evidence="5">ABC transporter ATP-binding protein</fullName>
    </submittedName>
</protein>
<keyword evidence="2" id="KW-0547">Nucleotide-binding</keyword>
<dbReference type="InterPro" id="IPR003439">
    <property type="entry name" value="ABC_transporter-like_ATP-bd"/>
</dbReference>
<dbReference type="CDD" id="cd03293">
    <property type="entry name" value="ABC_NrtD_SsuB_transporters"/>
    <property type="match status" value="1"/>
</dbReference>
<name>A0A2W2I5A3_9ACTN</name>
<dbReference type="PANTHER" id="PTHR42788">
    <property type="entry name" value="TAURINE IMPORT ATP-BINDING PROTEIN-RELATED"/>
    <property type="match status" value="1"/>
</dbReference>
<evidence type="ECO:0000313" key="5">
    <source>
        <dbReference type="EMBL" id="PZG53337.1"/>
    </source>
</evidence>
<dbReference type="InterPro" id="IPR003593">
    <property type="entry name" value="AAA+_ATPase"/>
</dbReference>
<keyword evidence="3 5" id="KW-0067">ATP-binding</keyword>
<evidence type="ECO:0000259" key="4">
    <source>
        <dbReference type="PROSITE" id="PS50893"/>
    </source>
</evidence>
<comment type="caution">
    <text evidence="5">The sequence shown here is derived from an EMBL/GenBank/DDBJ whole genome shotgun (WGS) entry which is preliminary data.</text>
</comment>
<keyword evidence="1" id="KW-0813">Transport</keyword>
<dbReference type="GO" id="GO:0016887">
    <property type="term" value="F:ATP hydrolysis activity"/>
    <property type="evidence" value="ECO:0007669"/>
    <property type="project" value="InterPro"/>
</dbReference>
<dbReference type="InterPro" id="IPR027417">
    <property type="entry name" value="P-loop_NTPase"/>
</dbReference>
<dbReference type="RefSeq" id="WP_111165969.1">
    <property type="nucleotide sequence ID" value="NZ_POUA01000025.1"/>
</dbReference>
<organism evidence="5 6">
    <name type="scientific">Spongiactinospora gelatinilytica</name>
    <dbReference type="NCBI Taxonomy" id="2666298"/>
    <lineage>
        <taxon>Bacteria</taxon>
        <taxon>Bacillati</taxon>
        <taxon>Actinomycetota</taxon>
        <taxon>Actinomycetes</taxon>
        <taxon>Streptosporangiales</taxon>
        <taxon>Streptosporangiaceae</taxon>
        <taxon>Spongiactinospora</taxon>
    </lineage>
</organism>
<dbReference type="SUPFAM" id="SSF52540">
    <property type="entry name" value="P-loop containing nucleoside triphosphate hydrolases"/>
    <property type="match status" value="1"/>
</dbReference>
<sequence>MIEVRGLGKSYIGQDGGVVQALQDVDLTVADNEFLTVLGPSGCGKTTLLKAIAGLIPWNEGDIFIDGSPVRGPGPERSMVFQNFALLPWATVLENVAFGLQMRGVGKTERIERARALIETVGLGEFETKRPGELSGGMQQRVGIARALAVQPSVLLMDEPFGAVDEQTRRLLQEELLSIWEEHRLTVVFITHSMEEAVLLGDRVVLMSARPGRISEIVPVPLTRPRSSDVGALERSGKYVEITAYLWDRLRDMHEERRPAKAGR</sequence>
<dbReference type="AlphaFoldDB" id="A0A2W2I5A3"/>
<reference evidence="5 6" key="1">
    <citation type="submission" date="2018-01" db="EMBL/GenBank/DDBJ databases">
        <title>Draft genome sequence of Sphaerisporangium sp. 7K107.</title>
        <authorList>
            <person name="Sahin N."/>
            <person name="Saygin H."/>
            <person name="Ay H."/>
        </authorList>
    </citation>
    <scope>NUCLEOTIDE SEQUENCE [LARGE SCALE GENOMIC DNA]</scope>
    <source>
        <strain evidence="5 6">7K107</strain>
    </source>
</reference>
<dbReference type="Pfam" id="PF00005">
    <property type="entry name" value="ABC_tran"/>
    <property type="match status" value="1"/>
</dbReference>
<keyword evidence="6" id="KW-1185">Reference proteome</keyword>
<accession>A0A2W2I5A3</accession>
<dbReference type="GO" id="GO:0005524">
    <property type="term" value="F:ATP binding"/>
    <property type="evidence" value="ECO:0007669"/>
    <property type="project" value="UniProtKB-KW"/>
</dbReference>
<dbReference type="InterPro" id="IPR017871">
    <property type="entry name" value="ABC_transporter-like_CS"/>
</dbReference>
<dbReference type="Proteomes" id="UP000248544">
    <property type="component" value="Unassembled WGS sequence"/>
</dbReference>
<evidence type="ECO:0000256" key="1">
    <source>
        <dbReference type="ARBA" id="ARBA00022448"/>
    </source>
</evidence>
<dbReference type="InterPro" id="IPR050166">
    <property type="entry name" value="ABC_transporter_ATP-bind"/>
</dbReference>
<evidence type="ECO:0000256" key="3">
    <source>
        <dbReference type="ARBA" id="ARBA00022840"/>
    </source>
</evidence>
<proteinExistence type="predicted"/>
<dbReference type="PANTHER" id="PTHR42788:SF13">
    <property type="entry name" value="ALIPHATIC SULFONATES IMPORT ATP-BINDING PROTEIN SSUB"/>
    <property type="match status" value="1"/>
</dbReference>
<dbReference type="EMBL" id="POUA01000025">
    <property type="protein sequence ID" value="PZG53337.1"/>
    <property type="molecule type" value="Genomic_DNA"/>
</dbReference>
<dbReference type="SMART" id="SM00382">
    <property type="entry name" value="AAA"/>
    <property type="match status" value="1"/>
</dbReference>
<dbReference type="PROSITE" id="PS50893">
    <property type="entry name" value="ABC_TRANSPORTER_2"/>
    <property type="match status" value="1"/>
</dbReference>
<gene>
    <name evidence="5" type="ORF">C1I98_05435</name>
</gene>
<dbReference type="PROSITE" id="PS00211">
    <property type="entry name" value="ABC_TRANSPORTER_1"/>
    <property type="match status" value="1"/>
</dbReference>